<dbReference type="PANTHER" id="PTHR43386">
    <property type="entry name" value="OLIGOPEPTIDE TRANSPORT SYSTEM PERMEASE PROTEIN APPC"/>
    <property type="match status" value="1"/>
</dbReference>
<proteinExistence type="predicted"/>
<protein>
    <recommendedName>
        <fullName evidence="8">ABC transmembrane type-1 domain-containing protein</fullName>
    </recommendedName>
</protein>
<dbReference type="GO" id="GO:0005886">
    <property type="term" value="C:plasma membrane"/>
    <property type="evidence" value="ECO:0007669"/>
    <property type="project" value="UniProtKB-SubCell"/>
</dbReference>
<feature type="transmembrane region" description="Helical" evidence="7">
    <location>
        <begin position="20"/>
        <end position="42"/>
    </location>
</feature>
<dbReference type="PANTHER" id="PTHR43386:SF1">
    <property type="entry name" value="D,D-DIPEPTIDE TRANSPORT SYSTEM PERMEASE PROTEIN DDPC-RELATED"/>
    <property type="match status" value="1"/>
</dbReference>
<dbReference type="SUPFAM" id="SSF161098">
    <property type="entry name" value="MetI-like"/>
    <property type="match status" value="1"/>
</dbReference>
<organism evidence="9">
    <name type="scientific">marine metagenome</name>
    <dbReference type="NCBI Taxonomy" id="408172"/>
    <lineage>
        <taxon>unclassified sequences</taxon>
        <taxon>metagenomes</taxon>
        <taxon>ecological metagenomes</taxon>
    </lineage>
</organism>
<feature type="domain" description="ABC transmembrane type-1" evidence="8">
    <location>
        <begin position="77"/>
        <end position="266"/>
    </location>
</feature>
<dbReference type="CDD" id="cd06261">
    <property type="entry name" value="TM_PBP2"/>
    <property type="match status" value="1"/>
</dbReference>
<keyword evidence="2" id="KW-0813">Transport</keyword>
<keyword evidence="4 7" id="KW-0812">Transmembrane</keyword>
<evidence type="ECO:0000313" key="9">
    <source>
        <dbReference type="EMBL" id="SVC73196.1"/>
    </source>
</evidence>
<evidence type="ECO:0000256" key="3">
    <source>
        <dbReference type="ARBA" id="ARBA00022475"/>
    </source>
</evidence>
<dbReference type="Pfam" id="PF12911">
    <property type="entry name" value="OppC_N"/>
    <property type="match status" value="1"/>
</dbReference>
<dbReference type="AlphaFoldDB" id="A0A382PIY1"/>
<dbReference type="InterPro" id="IPR000515">
    <property type="entry name" value="MetI-like"/>
</dbReference>
<keyword evidence="6 7" id="KW-0472">Membrane</keyword>
<evidence type="ECO:0000256" key="4">
    <source>
        <dbReference type="ARBA" id="ARBA00022692"/>
    </source>
</evidence>
<evidence type="ECO:0000256" key="6">
    <source>
        <dbReference type="ARBA" id="ARBA00023136"/>
    </source>
</evidence>
<dbReference type="InterPro" id="IPR035906">
    <property type="entry name" value="MetI-like_sf"/>
</dbReference>
<evidence type="ECO:0000256" key="2">
    <source>
        <dbReference type="ARBA" id="ARBA00022448"/>
    </source>
</evidence>
<name>A0A382PIY1_9ZZZZ</name>
<feature type="transmembrane region" description="Helical" evidence="7">
    <location>
        <begin position="126"/>
        <end position="150"/>
    </location>
</feature>
<reference evidence="9" key="1">
    <citation type="submission" date="2018-05" db="EMBL/GenBank/DDBJ databases">
        <authorList>
            <person name="Lanie J.A."/>
            <person name="Ng W.-L."/>
            <person name="Kazmierczak K.M."/>
            <person name="Andrzejewski T.M."/>
            <person name="Davidsen T.M."/>
            <person name="Wayne K.J."/>
            <person name="Tettelin H."/>
            <person name="Glass J.I."/>
            <person name="Rusch D."/>
            <person name="Podicherti R."/>
            <person name="Tsui H.-C.T."/>
            <person name="Winkler M.E."/>
        </authorList>
    </citation>
    <scope>NUCLEOTIDE SEQUENCE</scope>
</reference>
<evidence type="ECO:0000256" key="7">
    <source>
        <dbReference type="SAM" id="Phobius"/>
    </source>
</evidence>
<dbReference type="Pfam" id="PF00528">
    <property type="entry name" value="BPD_transp_1"/>
    <property type="match status" value="1"/>
</dbReference>
<evidence type="ECO:0000256" key="1">
    <source>
        <dbReference type="ARBA" id="ARBA00004651"/>
    </source>
</evidence>
<keyword evidence="3" id="KW-1003">Cell membrane</keyword>
<gene>
    <name evidence="9" type="ORF">METZ01_LOCUS326050</name>
</gene>
<dbReference type="InterPro" id="IPR025966">
    <property type="entry name" value="OppC_N"/>
</dbReference>
<keyword evidence="5 7" id="KW-1133">Transmembrane helix</keyword>
<dbReference type="PROSITE" id="PS50928">
    <property type="entry name" value="ABC_TM1"/>
    <property type="match status" value="1"/>
</dbReference>
<dbReference type="GO" id="GO:0055085">
    <property type="term" value="P:transmembrane transport"/>
    <property type="evidence" value="ECO:0007669"/>
    <property type="project" value="InterPro"/>
</dbReference>
<evidence type="ECO:0000256" key="5">
    <source>
        <dbReference type="ARBA" id="ARBA00022989"/>
    </source>
</evidence>
<dbReference type="InterPro" id="IPR050366">
    <property type="entry name" value="BP-dependent_transpt_permease"/>
</dbReference>
<accession>A0A382PIY1</accession>
<sequence>MFNFKIFIKRFVLNKGSAFGGTFLIIIILGAILAPVIAPYNWNAVDSGPRLSGPSLDHFFGTDIHGRDVFSRIIYGARYSLSVGVISVLFGITSGSIFGISIAYIGGRVDVIGSRIIDVMFGFPSFLLSLLVVAIIGVGLWNVVFAVGLASIPHFARIIRSAALQVKEQPYIEACVSMGFGKIRIMFNHILPNIIPIIIVIATMDLGGAIISIASLSFLGLGAQPPEPEWGAMLSSGREYMRYAPWTMIYPGLFLFLTVMSVNLLGDRLSQALDARQSMNRGKT</sequence>
<dbReference type="Gene3D" id="1.10.3720.10">
    <property type="entry name" value="MetI-like"/>
    <property type="match status" value="1"/>
</dbReference>
<comment type="subcellular location">
    <subcellularLocation>
        <location evidence="1">Cell membrane</location>
        <topology evidence="1">Multi-pass membrane protein</topology>
    </subcellularLocation>
</comment>
<evidence type="ECO:0000259" key="8">
    <source>
        <dbReference type="PROSITE" id="PS50928"/>
    </source>
</evidence>
<feature type="transmembrane region" description="Helical" evidence="7">
    <location>
        <begin position="243"/>
        <end position="266"/>
    </location>
</feature>
<feature type="transmembrane region" description="Helical" evidence="7">
    <location>
        <begin position="81"/>
        <end position="106"/>
    </location>
</feature>
<feature type="transmembrane region" description="Helical" evidence="7">
    <location>
        <begin position="194"/>
        <end position="223"/>
    </location>
</feature>
<dbReference type="EMBL" id="UINC01107656">
    <property type="protein sequence ID" value="SVC73196.1"/>
    <property type="molecule type" value="Genomic_DNA"/>
</dbReference>